<evidence type="ECO:0000259" key="5">
    <source>
        <dbReference type="Pfam" id="PF00389"/>
    </source>
</evidence>
<dbReference type="SUPFAM" id="SSF52283">
    <property type="entry name" value="Formate/glycerate dehydrogenase catalytic domain-like"/>
    <property type="match status" value="1"/>
</dbReference>
<protein>
    <submittedName>
        <fullName evidence="7">Hydroxyacid dehydrogenase</fullName>
    </submittedName>
</protein>
<evidence type="ECO:0000313" key="8">
    <source>
        <dbReference type="Proteomes" id="UP000193749"/>
    </source>
</evidence>
<keyword evidence="8" id="KW-1185">Reference proteome</keyword>
<dbReference type="Pfam" id="PF02826">
    <property type="entry name" value="2-Hacid_dh_C"/>
    <property type="match status" value="1"/>
</dbReference>
<reference evidence="7 8" key="1">
    <citation type="journal article" date="2017" name="Antonie Van Leeuwenhoek">
        <title>Phylogenomic resolution of the bacterial genus Pantoea and its relationship with Erwinia and Tatumella.</title>
        <authorList>
            <person name="Palmer M."/>
            <person name="Steenkamp E.T."/>
            <person name="Coetzee M.P."/>
            <person name="Chan W.Y."/>
            <person name="van Zyl E."/>
            <person name="De Maayer P."/>
            <person name="Coutinho T.A."/>
            <person name="Blom J."/>
            <person name="Smits T.H."/>
            <person name="Duffy B."/>
            <person name="Venter S.N."/>
        </authorList>
    </citation>
    <scope>NUCLEOTIDE SEQUENCE [LARGE SCALE GENOMIC DNA]</scope>
    <source>
        <strain evidence="7 8">LMG 2657</strain>
    </source>
</reference>
<dbReference type="InterPro" id="IPR036291">
    <property type="entry name" value="NAD(P)-bd_dom_sf"/>
</dbReference>
<evidence type="ECO:0000313" key="7">
    <source>
        <dbReference type="EMBL" id="ORM90004.1"/>
    </source>
</evidence>
<dbReference type="Proteomes" id="UP000193749">
    <property type="component" value="Unassembled WGS sequence"/>
</dbReference>
<name>A0A1X1EMK1_PANCY</name>
<dbReference type="RefSeq" id="WP_084879724.1">
    <property type="nucleotide sequence ID" value="NZ_JAGGMY010000002.1"/>
</dbReference>
<dbReference type="Pfam" id="PF00389">
    <property type="entry name" value="2-Hacid_dh"/>
    <property type="match status" value="1"/>
</dbReference>
<evidence type="ECO:0000259" key="6">
    <source>
        <dbReference type="Pfam" id="PF02826"/>
    </source>
</evidence>
<dbReference type="CDD" id="cd12156">
    <property type="entry name" value="HPPR"/>
    <property type="match status" value="1"/>
</dbReference>
<dbReference type="PANTHER" id="PTHR10996:SF178">
    <property type="entry name" value="2-HYDROXYACID DEHYDROGENASE YGL185C-RELATED"/>
    <property type="match status" value="1"/>
</dbReference>
<evidence type="ECO:0000256" key="4">
    <source>
        <dbReference type="RuleBase" id="RU003719"/>
    </source>
</evidence>
<dbReference type="GO" id="GO:0051287">
    <property type="term" value="F:NAD binding"/>
    <property type="evidence" value="ECO:0007669"/>
    <property type="project" value="InterPro"/>
</dbReference>
<dbReference type="GO" id="GO:0016618">
    <property type="term" value="F:hydroxypyruvate reductase [NAD(P)H] activity"/>
    <property type="evidence" value="ECO:0007669"/>
    <property type="project" value="TreeGrafter"/>
</dbReference>
<gene>
    <name evidence="7" type="ORF">HA50_25840</name>
</gene>
<keyword evidence="2 4" id="KW-0560">Oxidoreductase</keyword>
<dbReference type="InterPro" id="IPR006140">
    <property type="entry name" value="D-isomer_DH_NAD-bd"/>
</dbReference>
<dbReference type="InterPro" id="IPR050223">
    <property type="entry name" value="D-isomer_2-hydroxyacid_DH"/>
</dbReference>
<dbReference type="Gene3D" id="3.40.50.720">
    <property type="entry name" value="NAD(P)-binding Rossmann-like Domain"/>
    <property type="match status" value="2"/>
</dbReference>
<evidence type="ECO:0000256" key="3">
    <source>
        <dbReference type="ARBA" id="ARBA00023027"/>
    </source>
</evidence>
<evidence type="ECO:0000256" key="2">
    <source>
        <dbReference type="ARBA" id="ARBA00023002"/>
    </source>
</evidence>
<comment type="caution">
    <text evidence="7">The sequence shown here is derived from an EMBL/GenBank/DDBJ whole genome shotgun (WGS) entry which is preliminary data.</text>
</comment>
<dbReference type="GO" id="GO:0005829">
    <property type="term" value="C:cytosol"/>
    <property type="evidence" value="ECO:0007669"/>
    <property type="project" value="TreeGrafter"/>
</dbReference>
<feature type="domain" description="D-isomer specific 2-hydroxyacid dehydrogenase catalytic" evidence="5">
    <location>
        <begin position="23"/>
        <end position="309"/>
    </location>
</feature>
<evidence type="ECO:0000256" key="1">
    <source>
        <dbReference type="ARBA" id="ARBA00022857"/>
    </source>
</evidence>
<dbReference type="STRING" id="55209.HA50_25840"/>
<dbReference type="FunFam" id="3.40.50.720:FF:000213">
    <property type="entry name" value="Putative 2-hydroxyacid dehydrogenase"/>
    <property type="match status" value="1"/>
</dbReference>
<accession>A0A1X1EMK1</accession>
<dbReference type="EMBL" id="MLJI01000002">
    <property type="protein sequence ID" value="ORM90004.1"/>
    <property type="molecule type" value="Genomic_DNA"/>
</dbReference>
<organism evidence="7 8">
    <name type="scientific">Pantoea cypripedii</name>
    <name type="common">Pectobacterium cypripedii</name>
    <name type="synonym">Erwinia cypripedii</name>
    <dbReference type="NCBI Taxonomy" id="55209"/>
    <lineage>
        <taxon>Bacteria</taxon>
        <taxon>Pseudomonadati</taxon>
        <taxon>Pseudomonadota</taxon>
        <taxon>Gammaproteobacteria</taxon>
        <taxon>Enterobacterales</taxon>
        <taxon>Erwiniaceae</taxon>
        <taxon>Pantoea</taxon>
    </lineage>
</organism>
<keyword evidence="1" id="KW-0521">NADP</keyword>
<keyword evidence="3" id="KW-0520">NAD</keyword>
<comment type="similarity">
    <text evidence="4">Belongs to the D-isomer specific 2-hydroxyacid dehydrogenase family.</text>
</comment>
<proteinExistence type="inferred from homology"/>
<dbReference type="SUPFAM" id="SSF51735">
    <property type="entry name" value="NAD(P)-binding Rossmann-fold domains"/>
    <property type="match status" value="1"/>
</dbReference>
<feature type="domain" description="D-isomer specific 2-hydroxyacid dehydrogenase NAD-binding" evidence="6">
    <location>
        <begin position="106"/>
        <end position="278"/>
    </location>
</feature>
<sequence>MKQKVLKQAGLPDALTQELSERYDLYELANMTAPDFAAIASEVTAVVTNGEAVVTREFMQSLPGLKLIAVFGVGYDGVDVSAARDFGVAVTHTPGVLTDDVADLAIGLMLATSRQIVAAQRFIEQGNWSSGGFQWTRKVSGKRLGIIGMGRIGQAIARRASAFDMEIAYSNRTELTTLPWCYIADLQSLAQDSDFLMVCVPGGAETKALVNQAVLAALGSEGILINISRGSVIDEAALIKAIDNKVIAGAGLDVFVDEPNVPVALRQRDNVVITPHMASATWETRREMSQLVMANVNAWFAGEPLVTPVPA</sequence>
<dbReference type="InterPro" id="IPR006139">
    <property type="entry name" value="D-isomer_2_OHA_DH_cat_dom"/>
</dbReference>
<dbReference type="OrthoDB" id="9805416at2"/>
<dbReference type="GO" id="GO:0030267">
    <property type="term" value="F:glyoxylate reductase (NADPH) activity"/>
    <property type="evidence" value="ECO:0007669"/>
    <property type="project" value="TreeGrafter"/>
</dbReference>
<dbReference type="PANTHER" id="PTHR10996">
    <property type="entry name" value="2-HYDROXYACID DEHYDROGENASE-RELATED"/>
    <property type="match status" value="1"/>
</dbReference>
<dbReference type="AlphaFoldDB" id="A0A1X1EMK1"/>